<organism evidence="1 2">
    <name type="scientific">Dentiscutata erythropus</name>
    <dbReference type="NCBI Taxonomy" id="1348616"/>
    <lineage>
        <taxon>Eukaryota</taxon>
        <taxon>Fungi</taxon>
        <taxon>Fungi incertae sedis</taxon>
        <taxon>Mucoromycota</taxon>
        <taxon>Glomeromycotina</taxon>
        <taxon>Glomeromycetes</taxon>
        <taxon>Diversisporales</taxon>
        <taxon>Gigasporaceae</taxon>
        <taxon>Dentiscutata</taxon>
    </lineage>
</organism>
<feature type="non-terminal residue" evidence="1">
    <location>
        <position position="174"/>
    </location>
</feature>
<gene>
    <name evidence="1" type="ORF">DERYTH_LOCUS1331</name>
</gene>
<comment type="caution">
    <text evidence="1">The sequence shown here is derived from an EMBL/GenBank/DDBJ whole genome shotgun (WGS) entry which is preliminary data.</text>
</comment>
<name>A0A9N8VVW9_9GLOM</name>
<proteinExistence type="predicted"/>
<evidence type="ECO:0000313" key="1">
    <source>
        <dbReference type="EMBL" id="CAG8468242.1"/>
    </source>
</evidence>
<dbReference type="EMBL" id="CAJVPY010000363">
    <property type="protein sequence ID" value="CAG8468242.1"/>
    <property type="molecule type" value="Genomic_DNA"/>
</dbReference>
<accession>A0A9N8VVW9</accession>
<reference evidence="1" key="1">
    <citation type="submission" date="2021-06" db="EMBL/GenBank/DDBJ databases">
        <authorList>
            <person name="Kallberg Y."/>
            <person name="Tangrot J."/>
            <person name="Rosling A."/>
        </authorList>
    </citation>
    <scope>NUCLEOTIDE SEQUENCE</scope>
    <source>
        <strain evidence="1">MA453B</strain>
    </source>
</reference>
<sequence length="174" mass="20469">ELELELKNDEPTEPIYTTIQVGNIFSQLDKQLIANVKIENVNNPLNPPPPDIFKLIQPEINEIKDKRKEAQKVSIYIIEDKSTFIEYTLNNSQQQIIIQLLQTIVETYYKKDESFQEALLKRSFEIENVLLKQQDEALENIQEVQKSQKEYHDKNIKIDKLKINDKSLLLFLIL</sequence>
<evidence type="ECO:0000313" key="2">
    <source>
        <dbReference type="Proteomes" id="UP000789405"/>
    </source>
</evidence>
<dbReference type="Proteomes" id="UP000789405">
    <property type="component" value="Unassembled WGS sequence"/>
</dbReference>
<dbReference type="AlphaFoldDB" id="A0A9N8VVW9"/>
<keyword evidence="2" id="KW-1185">Reference proteome</keyword>
<protein>
    <submittedName>
        <fullName evidence="1">5528_t:CDS:1</fullName>
    </submittedName>
</protein>